<evidence type="ECO:0000256" key="6">
    <source>
        <dbReference type="ARBA" id="ARBA00022989"/>
    </source>
</evidence>
<evidence type="ECO:0000256" key="1">
    <source>
        <dbReference type="ARBA" id="ARBA00004429"/>
    </source>
</evidence>
<comment type="subcellular location">
    <subcellularLocation>
        <location evidence="1">Cell inner membrane</location>
        <topology evidence="1">Multi-pass membrane protein</topology>
    </subcellularLocation>
</comment>
<evidence type="ECO:0000256" key="9">
    <source>
        <dbReference type="SAM" id="Phobius"/>
    </source>
</evidence>
<feature type="transmembrane region" description="Helical" evidence="9">
    <location>
        <begin position="53"/>
        <end position="74"/>
    </location>
</feature>
<keyword evidence="11" id="KW-1185">Reference proteome</keyword>
<evidence type="ECO:0000256" key="2">
    <source>
        <dbReference type="ARBA" id="ARBA00022448"/>
    </source>
</evidence>
<comment type="similarity">
    <text evidence="8">Belongs to the TsuA/YedE (TC 9.B.102) family.</text>
</comment>
<sequence length="421" mass="44766">MTFDNFASAQSFLLIAGFVIAFIMGAIVNKTHFCTMGAVSDWINMGDTGRFRAWGLAIGVALLGVVLLEMVGLVNANGSYPPYRNGQLIWAENLLGGILFGIGMTIAGGCGNKCLVRIGAGNLKSIFVFLIIGVVAYFMLNPFPGSDKTLYSLLFYPWLNPLAVNMGNSQDLGSVIAGEDNALSARLVIGLIIGLFLVWLAFKSKDFRSSSDFALGGIAVGLCVLAAWYVTSNIVVTIDEQPYPLTQYYSEWDMLAESEEGKPAIGAALSSQSFTFINPMAQAVGYAAGGFNSSLLTFGVMAFFGVMAGSLAWALVSRTFRIEWFASVGDVINHVLGATLMGIGGVLAMGCTVGQAITGVSTLAIGSFIAFAGIVLGSALTMKVQFYKMMYEEEASFGKALITGLVDLKLLPESLRKLEKV</sequence>
<keyword evidence="3" id="KW-1003">Cell membrane</keyword>
<dbReference type="AlphaFoldDB" id="A0A1H3Z6U9"/>
<dbReference type="RefSeq" id="WP_093066170.1">
    <property type="nucleotide sequence ID" value="NZ_FNQP01000005.1"/>
</dbReference>
<name>A0A1H3Z6U9_9GAMM</name>
<evidence type="ECO:0000313" key="10">
    <source>
        <dbReference type="EMBL" id="SEA19499.1"/>
    </source>
</evidence>
<feature type="transmembrane region" description="Helical" evidence="9">
    <location>
        <begin position="214"/>
        <end position="236"/>
    </location>
</feature>
<reference evidence="10 11" key="1">
    <citation type="submission" date="2016-10" db="EMBL/GenBank/DDBJ databases">
        <authorList>
            <person name="de Groot N.N."/>
        </authorList>
    </citation>
    <scope>NUCLEOTIDE SEQUENCE [LARGE SCALE GENOMIC DNA]</scope>
    <source>
        <strain evidence="10 11">DSM 21228</strain>
    </source>
</reference>
<dbReference type="InterPro" id="IPR007272">
    <property type="entry name" value="Sulf_transp_TsuA/YedE"/>
</dbReference>
<keyword evidence="4" id="KW-0997">Cell inner membrane</keyword>
<keyword evidence="5 9" id="KW-0812">Transmembrane</keyword>
<feature type="transmembrane region" description="Helical" evidence="9">
    <location>
        <begin position="335"/>
        <end position="357"/>
    </location>
</feature>
<evidence type="ECO:0000256" key="5">
    <source>
        <dbReference type="ARBA" id="ARBA00022692"/>
    </source>
</evidence>
<proteinExistence type="inferred from homology"/>
<evidence type="ECO:0000256" key="8">
    <source>
        <dbReference type="ARBA" id="ARBA00035655"/>
    </source>
</evidence>
<gene>
    <name evidence="10" type="ORF">SAMN05660964_01078</name>
</gene>
<organism evidence="10 11">
    <name type="scientific">Thiothrix caldifontis</name>
    <dbReference type="NCBI Taxonomy" id="525918"/>
    <lineage>
        <taxon>Bacteria</taxon>
        <taxon>Pseudomonadati</taxon>
        <taxon>Pseudomonadota</taxon>
        <taxon>Gammaproteobacteria</taxon>
        <taxon>Thiotrichales</taxon>
        <taxon>Thiotrichaceae</taxon>
        <taxon>Thiothrix</taxon>
    </lineage>
</organism>
<evidence type="ECO:0000256" key="7">
    <source>
        <dbReference type="ARBA" id="ARBA00023136"/>
    </source>
</evidence>
<dbReference type="EMBL" id="FNQP01000005">
    <property type="protein sequence ID" value="SEA19499.1"/>
    <property type="molecule type" value="Genomic_DNA"/>
</dbReference>
<evidence type="ECO:0000313" key="11">
    <source>
        <dbReference type="Proteomes" id="UP000199397"/>
    </source>
</evidence>
<evidence type="ECO:0000256" key="4">
    <source>
        <dbReference type="ARBA" id="ARBA00022519"/>
    </source>
</evidence>
<feature type="transmembrane region" description="Helical" evidence="9">
    <location>
        <begin position="295"/>
        <end position="315"/>
    </location>
</feature>
<keyword evidence="2" id="KW-0813">Transport</keyword>
<dbReference type="PANTHER" id="PTHR30574:SF1">
    <property type="entry name" value="SULPHUR TRANSPORT DOMAIN-CONTAINING PROTEIN"/>
    <property type="match status" value="1"/>
</dbReference>
<dbReference type="GO" id="GO:0005886">
    <property type="term" value="C:plasma membrane"/>
    <property type="evidence" value="ECO:0007669"/>
    <property type="project" value="UniProtKB-SubCell"/>
</dbReference>
<dbReference type="STRING" id="525918.SAMN05660964_01078"/>
<dbReference type="Pfam" id="PF04143">
    <property type="entry name" value="Sulf_transp"/>
    <property type="match status" value="1"/>
</dbReference>
<protein>
    <submittedName>
        <fullName evidence="10">Uncharacterized protein</fullName>
    </submittedName>
</protein>
<evidence type="ECO:0000256" key="3">
    <source>
        <dbReference type="ARBA" id="ARBA00022475"/>
    </source>
</evidence>
<accession>A0A1H3Z6U9</accession>
<dbReference type="OrthoDB" id="9794165at2"/>
<feature type="transmembrane region" description="Helical" evidence="9">
    <location>
        <begin position="6"/>
        <end position="28"/>
    </location>
</feature>
<feature type="transmembrane region" description="Helical" evidence="9">
    <location>
        <begin position="94"/>
        <end position="111"/>
    </location>
</feature>
<dbReference type="PANTHER" id="PTHR30574">
    <property type="entry name" value="INNER MEMBRANE PROTEIN YEDE"/>
    <property type="match status" value="1"/>
</dbReference>
<feature type="transmembrane region" description="Helical" evidence="9">
    <location>
        <begin position="123"/>
        <end position="140"/>
    </location>
</feature>
<feature type="transmembrane region" description="Helical" evidence="9">
    <location>
        <begin position="363"/>
        <end position="382"/>
    </location>
</feature>
<dbReference type="Proteomes" id="UP000199397">
    <property type="component" value="Unassembled WGS sequence"/>
</dbReference>
<keyword evidence="7 9" id="KW-0472">Membrane</keyword>
<keyword evidence="6 9" id="KW-1133">Transmembrane helix</keyword>
<feature type="transmembrane region" description="Helical" evidence="9">
    <location>
        <begin position="183"/>
        <end position="202"/>
    </location>
</feature>